<keyword evidence="2" id="KW-0479">Metal-binding</keyword>
<dbReference type="FunFam" id="3.30.160.60:FF:000690">
    <property type="entry name" value="Zinc finger protein 354C"/>
    <property type="match status" value="1"/>
</dbReference>
<organism evidence="10 11">
    <name type="scientific">Wickerhamomyces pijperi</name>
    <name type="common">Yeast</name>
    <name type="synonym">Pichia pijperi</name>
    <dbReference type="NCBI Taxonomy" id="599730"/>
    <lineage>
        <taxon>Eukaryota</taxon>
        <taxon>Fungi</taxon>
        <taxon>Dikarya</taxon>
        <taxon>Ascomycota</taxon>
        <taxon>Saccharomycotina</taxon>
        <taxon>Saccharomycetes</taxon>
        <taxon>Phaffomycetales</taxon>
        <taxon>Wickerhamomycetaceae</taxon>
        <taxon>Wickerhamomyces</taxon>
    </lineage>
</organism>
<dbReference type="PANTHER" id="PTHR23235">
    <property type="entry name" value="KRUEPPEL-LIKE TRANSCRIPTION FACTOR"/>
    <property type="match status" value="1"/>
</dbReference>
<evidence type="ECO:0000256" key="8">
    <source>
        <dbReference type="SAM" id="MobiDB-lite"/>
    </source>
</evidence>
<feature type="compositionally biased region" description="Polar residues" evidence="8">
    <location>
        <begin position="197"/>
        <end position="216"/>
    </location>
</feature>
<gene>
    <name evidence="10" type="ORF">WICPIJ_000906</name>
</gene>
<feature type="domain" description="C2H2-type" evidence="9">
    <location>
        <begin position="157"/>
        <end position="181"/>
    </location>
</feature>
<dbReference type="Pfam" id="PF00096">
    <property type="entry name" value="zf-C2H2"/>
    <property type="match status" value="2"/>
</dbReference>
<keyword evidence="6" id="KW-0832">Ubl conjugation</keyword>
<evidence type="ECO:0000259" key="9">
    <source>
        <dbReference type="PROSITE" id="PS50157"/>
    </source>
</evidence>
<evidence type="ECO:0000256" key="2">
    <source>
        <dbReference type="ARBA" id="ARBA00022723"/>
    </source>
</evidence>
<feature type="compositionally biased region" description="Polar residues" evidence="8">
    <location>
        <begin position="65"/>
        <end position="91"/>
    </location>
</feature>
<feature type="region of interest" description="Disordered" evidence="8">
    <location>
        <begin position="34"/>
        <end position="100"/>
    </location>
</feature>
<sequence>MTHAGELITQEPSQINKGVPSVLSATLTIQNENEFPLQDQLPLNKPQNNEEPDRNVADTQHENEQTLQASTSHTVPSTNDLDDTTAAQANGSAVGEEGKPVSCPHCNQTFTRSHNLKSHMLIHTGDKLFNCSVCSNKFRRLHDLKRHEKLHTGEKPYGCGKCGRKFARADALVRHANSQTGCALLIESGLSTIKSTPESRKLSISSSQDADTNTPSHAAKKPKYETNHWKVTTLPPPQIPQLHLPQSSLLTMTPNTTKNEDSGSGTDLPTLVDNTFQFNKKENQENIINTSLNVHQDSTAKDINTDVYNYINALEQRIFLLESKVNQLTQLQSLNFQTQSIQRNLQNSSLNRNVGTTLSNLSYNVPNITSTPMGFMPGILQNVPLKSNLQENPNGPF</sequence>
<feature type="domain" description="C2H2-type" evidence="9">
    <location>
        <begin position="129"/>
        <end position="156"/>
    </location>
</feature>
<keyword evidence="11" id="KW-1185">Reference proteome</keyword>
<keyword evidence="3" id="KW-0677">Repeat</keyword>
<feature type="region of interest" description="Disordered" evidence="8">
    <location>
        <begin position="197"/>
        <end position="222"/>
    </location>
</feature>
<dbReference type="FunFam" id="3.30.160.60:FF:000072">
    <property type="entry name" value="zinc finger protein 143 isoform X1"/>
    <property type="match status" value="1"/>
</dbReference>
<proteinExistence type="predicted"/>
<evidence type="ECO:0000256" key="6">
    <source>
        <dbReference type="ARBA" id="ARBA00022843"/>
    </source>
</evidence>
<evidence type="ECO:0000256" key="1">
    <source>
        <dbReference type="ARBA" id="ARBA00022499"/>
    </source>
</evidence>
<feature type="compositionally biased region" description="Basic and acidic residues" evidence="8">
    <location>
        <begin position="51"/>
        <end position="64"/>
    </location>
</feature>
<dbReference type="PROSITE" id="PS00028">
    <property type="entry name" value="ZINC_FINGER_C2H2_1"/>
    <property type="match status" value="2"/>
</dbReference>
<keyword evidence="4 7" id="KW-0863">Zinc-finger</keyword>
<evidence type="ECO:0000256" key="4">
    <source>
        <dbReference type="ARBA" id="ARBA00022771"/>
    </source>
</evidence>
<dbReference type="Gene3D" id="3.30.160.60">
    <property type="entry name" value="Classic Zinc Finger"/>
    <property type="match status" value="3"/>
</dbReference>
<dbReference type="GO" id="GO:0008270">
    <property type="term" value="F:zinc ion binding"/>
    <property type="evidence" value="ECO:0007669"/>
    <property type="project" value="UniProtKB-KW"/>
</dbReference>
<dbReference type="SMART" id="SM00355">
    <property type="entry name" value="ZnF_C2H2"/>
    <property type="match status" value="3"/>
</dbReference>
<dbReference type="AlphaFoldDB" id="A0A9P8QF30"/>
<dbReference type="InterPro" id="IPR036236">
    <property type="entry name" value="Znf_C2H2_sf"/>
</dbReference>
<evidence type="ECO:0000256" key="5">
    <source>
        <dbReference type="ARBA" id="ARBA00022833"/>
    </source>
</evidence>
<dbReference type="SUPFAM" id="SSF57667">
    <property type="entry name" value="beta-beta-alpha zinc fingers"/>
    <property type="match status" value="2"/>
</dbReference>
<dbReference type="Proteomes" id="UP000774326">
    <property type="component" value="Unassembled WGS sequence"/>
</dbReference>
<name>A0A9P8QF30_WICPI</name>
<dbReference type="InterPro" id="IPR013087">
    <property type="entry name" value="Znf_C2H2_type"/>
</dbReference>
<evidence type="ECO:0000313" key="11">
    <source>
        <dbReference type="Proteomes" id="UP000774326"/>
    </source>
</evidence>
<accession>A0A9P8QF30</accession>
<dbReference type="PROSITE" id="PS50157">
    <property type="entry name" value="ZINC_FINGER_C2H2_2"/>
    <property type="match status" value="3"/>
</dbReference>
<dbReference type="EMBL" id="JAEUBG010000519">
    <property type="protein sequence ID" value="KAH3688135.1"/>
    <property type="molecule type" value="Genomic_DNA"/>
</dbReference>
<evidence type="ECO:0000313" key="10">
    <source>
        <dbReference type="EMBL" id="KAH3688135.1"/>
    </source>
</evidence>
<evidence type="ECO:0000256" key="3">
    <source>
        <dbReference type="ARBA" id="ARBA00022737"/>
    </source>
</evidence>
<feature type="domain" description="C2H2-type" evidence="9">
    <location>
        <begin position="101"/>
        <end position="128"/>
    </location>
</feature>
<keyword evidence="1" id="KW-1017">Isopeptide bond</keyword>
<dbReference type="FunFam" id="3.30.160.60:FF:000624">
    <property type="entry name" value="zinc finger protein 697"/>
    <property type="match status" value="1"/>
</dbReference>
<comment type="caution">
    <text evidence="10">The sequence shown here is derived from an EMBL/GenBank/DDBJ whole genome shotgun (WGS) entry which is preliminary data.</text>
</comment>
<dbReference type="PANTHER" id="PTHR23235:SF120">
    <property type="entry name" value="KRUPPEL-LIKE FACTOR 15"/>
    <property type="match status" value="1"/>
</dbReference>
<reference evidence="10" key="2">
    <citation type="submission" date="2021-01" db="EMBL/GenBank/DDBJ databases">
        <authorList>
            <person name="Schikora-Tamarit M.A."/>
        </authorList>
    </citation>
    <scope>NUCLEOTIDE SEQUENCE</scope>
    <source>
        <strain evidence="10">CBS2887</strain>
    </source>
</reference>
<keyword evidence="5" id="KW-0862">Zinc</keyword>
<dbReference type="GO" id="GO:0000981">
    <property type="term" value="F:DNA-binding transcription factor activity, RNA polymerase II-specific"/>
    <property type="evidence" value="ECO:0007669"/>
    <property type="project" value="UniProtKB-ARBA"/>
</dbReference>
<evidence type="ECO:0000256" key="7">
    <source>
        <dbReference type="PROSITE-ProRule" id="PRU00042"/>
    </source>
</evidence>
<reference evidence="10" key="1">
    <citation type="journal article" date="2021" name="Open Biol.">
        <title>Shared evolutionary footprints suggest mitochondrial oxidative damage underlies multiple complex I losses in fungi.</title>
        <authorList>
            <person name="Schikora-Tamarit M.A."/>
            <person name="Marcet-Houben M."/>
            <person name="Nosek J."/>
            <person name="Gabaldon T."/>
        </authorList>
    </citation>
    <scope>NUCLEOTIDE SEQUENCE</scope>
    <source>
        <strain evidence="10">CBS2887</strain>
    </source>
</reference>
<protein>
    <recommendedName>
        <fullName evidence="9">C2H2-type domain-containing protein</fullName>
    </recommendedName>
</protein>
<dbReference type="GO" id="GO:0000978">
    <property type="term" value="F:RNA polymerase II cis-regulatory region sequence-specific DNA binding"/>
    <property type="evidence" value="ECO:0007669"/>
    <property type="project" value="TreeGrafter"/>
</dbReference>
<dbReference type="OrthoDB" id="3980931at2759"/>